<dbReference type="InterPro" id="IPR002173">
    <property type="entry name" value="Carboh/pur_kinase_PfkB_CS"/>
</dbReference>
<accession>A0A176QGS3</accession>
<name>A0A176QGS3_9MICO</name>
<feature type="domain" description="Carbohydrate kinase PfkB" evidence="4">
    <location>
        <begin position="2"/>
        <end position="286"/>
    </location>
</feature>
<evidence type="ECO:0000256" key="2">
    <source>
        <dbReference type="ARBA" id="ARBA00022679"/>
    </source>
</evidence>
<evidence type="ECO:0000313" key="5">
    <source>
        <dbReference type="EMBL" id="OAB88838.1"/>
    </source>
</evidence>
<evidence type="ECO:0000313" key="6">
    <source>
        <dbReference type="Proteomes" id="UP000076976"/>
    </source>
</evidence>
<dbReference type="Pfam" id="PF00294">
    <property type="entry name" value="PfkB"/>
    <property type="match status" value="1"/>
</dbReference>
<comment type="similarity">
    <text evidence="1">Belongs to the carbohydrate kinase PfkB family.</text>
</comment>
<sequence>MLAVAGDLVQDVVVLTHEPLRRGSDVAAQVSTQRGGSAANVAAFAAASGTPTRFVGCVGDDVAGRALVAELAGHGVDVRVQERGTTGVIVVVVEQDGERTMYPSRGASALVESVEPGWLDGVEVLHLPLYGFDGGTTPDALHAAAVHVRSTGGRVCVDLSSTLLVDRHGAGWVREVLARVAPTWVSANADEVHALGLDDPTWLDAHPGTVVLARAGADPTRVLRAGADALVVPVAPVDGVVDTTGAGDAFAAGFLGATLAGSDLLAAVAAGHALARRVVTAPGAVLPPA</sequence>
<dbReference type="SUPFAM" id="SSF53613">
    <property type="entry name" value="Ribokinase-like"/>
    <property type="match status" value="1"/>
</dbReference>
<comment type="caution">
    <text evidence="5">The sequence shown here is derived from an EMBL/GenBank/DDBJ whole genome shotgun (WGS) entry which is preliminary data.</text>
</comment>
<dbReference type="AlphaFoldDB" id="A0A176QGS3"/>
<dbReference type="Gene3D" id="3.40.1190.20">
    <property type="match status" value="1"/>
</dbReference>
<organism evidence="5 6">
    <name type="scientific">Janibacter melonis</name>
    <dbReference type="NCBI Taxonomy" id="262209"/>
    <lineage>
        <taxon>Bacteria</taxon>
        <taxon>Bacillati</taxon>
        <taxon>Actinomycetota</taxon>
        <taxon>Actinomycetes</taxon>
        <taxon>Micrococcales</taxon>
        <taxon>Intrasporangiaceae</taxon>
        <taxon>Janibacter</taxon>
    </lineage>
</organism>
<dbReference type="InterPro" id="IPR052700">
    <property type="entry name" value="Carb_kinase_PfkB-like"/>
</dbReference>
<dbReference type="RefSeq" id="WP_068271446.1">
    <property type="nucleotide sequence ID" value="NZ_LQZG01000001.1"/>
</dbReference>
<protein>
    <recommendedName>
        <fullName evidence="4">Carbohydrate kinase PfkB domain-containing protein</fullName>
    </recommendedName>
</protein>
<keyword evidence="6" id="KW-1185">Reference proteome</keyword>
<dbReference type="PANTHER" id="PTHR43320">
    <property type="entry name" value="SUGAR KINASE"/>
    <property type="match status" value="1"/>
</dbReference>
<gene>
    <name evidence="5" type="ORF">AWH69_03430</name>
</gene>
<dbReference type="InterPro" id="IPR011611">
    <property type="entry name" value="PfkB_dom"/>
</dbReference>
<evidence type="ECO:0000256" key="1">
    <source>
        <dbReference type="ARBA" id="ARBA00010688"/>
    </source>
</evidence>
<reference evidence="5 6" key="1">
    <citation type="submission" date="2016-01" db="EMBL/GenBank/DDBJ databases">
        <title>Janibacter melonis strain CD11_4 genome sequencing and assembly.</title>
        <authorList>
            <person name="Nair G.R."/>
            <person name="Kaur G."/>
            <person name="Chander A.M."/>
            <person name="Mayilraj S."/>
        </authorList>
    </citation>
    <scope>NUCLEOTIDE SEQUENCE [LARGE SCALE GENOMIC DNA]</scope>
    <source>
        <strain evidence="5 6">CD11-4</strain>
    </source>
</reference>
<dbReference type="InterPro" id="IPR029056">
    <property type="entry name" value="Ribokinase-like"/>
</dbReference>
<keyword evidence="2" id="KW-0808">Transferase</keyword>
<evidence type="ECO:0000256" key="3">
    <source>
        <dbReference type="ARBA" id="ARBA00022777"/>
    </source>
</evidence>
<keyword evidence="3" id="KW-0418">Kinase</keyword>
<dbReference type="Proteomes" id="UP000076976">
    <property type="component" value="Unassembled WGS sequence"/>
</dbReference>
<evidence type="ECO:0000259" key="4">
    <source>
        <dbReference type="Pfam" id="PF00294"/>
    </source>
</evidence>
<proteinExistence type="inferred from homology"/>
<dbReference type="PROSITE" id="PS00584">
    <property type="entry name" value="PFKB_KINASES_2"/>
    <property type="match status" value="1"/>
</dbReference>
<dbReference type="PANTHER" id="PTHR43320:SF1">
    <property type="entry name" value="OS01G0105900 PROTEIN"/>
    <property type="match status" value="1"/>
</dbReference>
<dbReference type="STRING" id="262209.AWH69_03430"/>
<dbReference type="EMBL" id="LQZG01000001">
    <property type="protein sequence ID" value="OAB88838.1"/>
    <property type="molecule type" value="Genomic_DNA"/>
</dbReference>
<dbReference type="GO" id="GO:0016301">
    <property type="term" value="F:kinase activity"/>
    <property type="evidence" value="ECO:0007669"/>
    <property type="project" value="UniProtKB-KW"/>
</dbReference>